<comment type="subcellular location">
    <subcellularLocation>
        <location evidence="1">Membrane</location>
        <topology evidence="1">Multi-pass membrane protein</topology>
    </subcellularLocation>
</comment>
<proteinExistence type="predicted"/>
<keyword evidence="11" id="KW-1185">Reference proteome</keyword>
<comment type="caution">
    <text evidence="10">The sequence shown here is derived from an EMBL/GenBank/DDBJ whole genome shotgun (WGS) entry which is preliminary data.</text>
</comment>
<evidence type="ECO:0000313" key="11">
    <source>
        <dbReference type="Proteomes" id="UP000823561"/>
    </source>
</evidence>
<organism evidence="10 11">
    <name type="scientific">Alosa alosa</name>
    <name type="common">allis shad</name>
    <dbReference type="NCBI Taxonomy" id="278164"/>
    <lineage>
        <taxon>Eukaryota</taxon>
        <taxon>Metazoa</taxon>
        <taxon>Chordata</taxon>
        <taxon>Craniata</taxon>
        <taxon>Vertebrata</taxon>
        <taxon>Euteleostomi</taxon>
        <taxon>Actinopterygii</taxon>
        <taxon>Neopterygii</taxon>
        <taxon>Teleostei</taxon>
        <taxon>Clupei</taxon>
        <taxon>Clupeiformes</taxon>
        <taxon>Clupeoidei</taxon>
        <taxon>Clupeidae</taxon>
        <taxon>Alosa</taxon>
    </lineage>
</organism>
<feature type="transmembrane region" description="Helical" evidence="8">
    <location>
        <begin position="23"/>
        <end position="45"/>
    </location>
</feature>
<evidence type="ECO:0000256" key="4">
    <source>
        <dbReference type="ARBA" id="ARBA00023040"/>
    </source>
</evidence>
<protein>
    <recommendedName>
        <fullName evidence="9">G-protein coupled receptors family 1 profile domain-containing protein</fullName>
    </recommendedName>
</protein>
<dbReference type="PROSITE" id="PS50262">
    <property type="entry name" value="G_PROTEIN_RECEP_F1_2"/>
    <property type="match status" value="1"/>
</dbReference>
<keyword evidence="4" id="KW-0297">G-protein coupled receptor</keyword>
<feature type="transmembrane region" description="Helical" evidence="8">
    <location>
        <begin position="177"/>
        <end position="205"/>
    </location>
</feature>
<feature type="transmembrane region" description="Helical" evidence="8">
    <location>
        <begin position="97"/>
        <end position="116"/>
    </location>
</feature>
<keyword evidence="5 8" id="KW-0472">Membrane</keyword>
<keyword evidence="6" id="KW-0675">Receptor</keyword>
<dbReference type="PANTHER" id="PTHR24240">
    <property type="entry name" value="OPSIN"/>
    <property type="match status" value="1"/>
</dbReference>
<dbReference type="PRINTS" id="PR00237">
    <property type="entry name" value="GPCRRHODOPSN"/>
</dbReference>
<dbReference type="EMBL" id="JADWDJ010000001">
    <property type="protein sequence ID" value="KAG5286488.1"/>
    <property type="molecule type" value="Genomic_DNA"/>
</dbReference>
<keyword evidence="7" id="KW-0807">Transducer</keyword>
<dbReference type="Gene3D" id="1.20.1070.10">
    <property type="entry name" value="Rhodopsin 7-helix transmembrane proteins"/>
    <property type="match status" value="1"/>
</dbReference>
<evidence type="ECO:0000256" key="3">
    <source>
        <dbReference type="ARBA" id="ARBA00022989"/>
    </source>
</evidence>
<evidence type="ECO:0000256" key="8">
    <source>
        <dbReference type="SAM" id="Phobius"/>
    </source>
</evidence>
<accession>A0AAV6HGW2</accession>
<dbReference type="GO" id="GO:0016020">
    <property type="term" value="C:membrane"/>
    <property type="evidence" value="ECO:0007669"/>
    <property type="project" value="UniProtKB-SubCell"/>
</dbReference>
<keyword evidence="3 8" id="KW-1133">Transmembrane helix</keyword>
<feature type="transmembrane region" description="Helical" evidence="8">
    <location>
        <begin position="128"/>
        <end position="157"/>
    </location>
</feature>
<evidence type="ECO:0000256" key="7">
    <source>
        <dbReference type="ARBA" id="ARBA00023224"/>
    </source>
</evidence>
<evidence type="ECO:0000256" key="1">
    <source>
        <dbReference type="ARBA" id="ARBA00004141"/>
    </source>
</evidence>
<dbReference type="AlphaFoldDB" id="A0AAV6HGW2"/>
<evidence type="ECO:0000256" key="5">
    <source>
        <dbReference type="ARBA" id="ARBA00023136"/>
    </source>
</evidence>
<evidence type="ECO:0000256" key="6">
    <source>
        <dbReference type="ARBA" id="ARBA00023170"/>
    </source>
</evidence>
<reference evidence="10 11" key="1">
    <citation type="submission" date="2020-10" db="EMBL/GenBank/DDBJ databases">
        <title>Chromosome-scale genome assembly of the Allis shad, Alosa alosa.</title>
        <authorList>
            <person name="Margot Z."/>
            <person name="Christophe K."/>
            <person name="Cabau C."/>
            <person name="Louis A."/>
            <person name="Berthelot C."/>
            <person name="Parey E."/>
            <person name="Roest Crollius H."/>
            <person name="Montfort J."/>
            <person name="Robinson-Rechavi M."/>
            <person name="Bucao C."/>
            <person name="Bouchez O."/>
            <person name="Gislard M."/>
            <person name="Lluch J."/>
            <person name="Milhes M."/>
            <person name="Lampietro C."/>
            <person name="Lopez Roques C."/>
            <person name="Donnadieu C."/>
            <person name="Braasch I."/>
            <person name="Desvignes T."/>
            <person name="Postlethwait J."/>
            <person name="Bobe J."/>
            <person name="Guiguen Y."/>
        </authorList>
    </citation>
    <scope>NUCLEOTIDE SEQUENCE [LARGE SCALE GENOMIC DNA]</scope>
    <source>
        <strain evidence="10">M-15738</strain>
        <tissue evidence="10">Blood</tissue>
    </source>
</reference>
<dbReference type="SUPFAM" id="SSF81321">
    <property type="entry name" value="Family A G protein-coupled receptor-like"/>
    <property type="match status" value="1"/>
</dbReference>
<evidence type="ECO:0000259" key="9">
    <source>
        <dbReference type="PROSITE" id="PS50262"/>
    </source>
</evidence>
<dbReference type="GO" id="GO:0004930">
    <property type="term" value="F:G protein-coupled receptor activity"/>
    <property type="evidence" value="ECO:0007669"/>
    <property type="project" value="UniProtKB-KW"/>
</dbReference>
<dbReference type="Pfam" id="PF00001">
    <property type="entry name" value="7tm_1"/>
    <property type="match status" value="1"/>
</dbReference>
<feature type="domain" description="G-protein coupled receptors family 1 profile" evidence="9">
    <location>
        <begin position="38"/>
        <end position="274"/>
    </location>
</feature>
<dbReference type="CDD" id="cd00637">
    <property type="entry name" value="7tm_classA_rhodopsin-like"/>
    <property type="match status" value="1"/>
</dbReference>
<evidence type="ECO:0000256" key="2">
    <source>
        <dbReference type="ARBA" id="ARBA00022692"/>
    </source>
</evidence>
<gene>
    <name evidence="10" type="ORF">AALO_G00015390</name>
</gene>
<feature type="transmembrane region" description="Helical" evidence="8">
    <location>
        <begin position="57"/>
        <end position="77"/>
    </location>
</feature>
<dbReference type="InterPro" id="IPR017452">
    <property type="entry name" value="GPCR_Rhodpsn_7TM"/>
</dbReference>
<dbReference type="InterPro" id="IPR050125">
    <property type="entry name" value="GPCR_opsins"/>
</dbReference>
<sequence length="309" mass="34329">MNTTNTTALLEEPRPWSRTEKSLLVAVLSVEMVLGILGNSLVLIVKIVCKYNFQCIYWLPLVSLTLSDLSCSVLIISSSLLATLTGGQRSPWCEVVSLFKFTFMTSSIGSIAILCVQRFMGIRSTGSCWSVVMVLACFTSWLFGVVFGIVPVIYGWIKYDSAEMVCAVFWESVYSDMLVYILCAFSVCVFLPFLLMLICSLLSAAGYGGKGNNRDDLSSVAPLLVVFYLLCYTPFAVSELILLGRLDMSPSPEWLRTVSSVLAYMDCGLNPILYCINQDFRQALLALLWTSRKLSLSEPELTRITKLDM</sequence>
<feature type="transmembrane region" description="Helical" evidence="8">
    <location>
        <begin position="217"/>
        <end position="237"/>
    </location>
</feature>
<name>A0AAV6HGW2_9TELE</name>
<evidence type="ECO:0000313" key="10">
    <source>
        <dbReference type="EMBL" id="KAG5286488.1"/>
    </source>
</evidence>
<keyword evidence="2 8" id="KW-0812">Transmembrane</keyword>
<dbReference type="InterPro" id="IPR000276">
    <property type="entry name" value="GPCR_Rhodpsn"/>
</dbReference>
<dbReference type="Proteomes" id="UP000823561">
    <property type="component" value="Chromosome 1"/>
</dbReference>